<evidence type="ECO:0000256" key="2">
    <source>
        <dbReference type="ARBA" id="ARBA00008657"/>
    </source>
</evidence>
<name>A0A323V2G8_9RHOO</name>
<keyword evidence="5 6" id="KW-0233">DNA recombination</keyword>
<comment type="similarity">
    <text evidence="2 6">Belongs to the RdgC family.</text>
</comment>
<keyword evidence="8" id="KW-1185">Reference proteome</keyword>
<dbReference type="GO" id="GO:0005737">
    <property type="term" value="C:cytoplasm"/>
    <property type="evidence" value="ECO:0007669"/>
    <property type="project" value="UniProtKB-UniRule"/>
</dbReference>
<evidence type="ECO:0000256" key="1">
    <source>
        <dbReference type="ARBA" id="ARBA00004453"/>
    </source>
</evidence>
<dbReference type="EMBL" id="QKOE01000002">
    <property type="protein sequence ID" value="PZA17706.1"/>
    <property type="molecule type" value="Genomic_DNA"/>
</dbReference>
<accession>A0A323V2G8</accession>
<dbReference type="AlphaFoldDB" id="A0A323V2G8"/>
<evidence type="ECO:0000313" key="8">
    <source>
        <dbReference type="Proteomes" id="UP000248259"/>
    </source>
</evidence>
<evidence type="ECO:0000256" key="3">
    <source>
        <dbReference type="ARBA" id="ARBA00022296"/>
    </source>
</evidence>
<evidence type="ECO:0000256" key="6">
    <source>
        <dbReference type="HAMAP-Rule" id="MF_00194"/>
    </source>
</evidence>
<dbReference type="GO" id="GO:0003690">
    <property type="term" value="F:double-stranded DNA binding"/>
    <property type="evidence" value="ECO:0007669"/>
    <property type="project" value="TreeGrafter"/>
</dbReference>
<dbReference type="RefSeq" id="WP_110523052.1">
    <property type="nucleotide sequence ID" value="NZ_QKOE01000002.1"/>
</dbReference>
<sequence>MWFKNLQIYRLPANWDMSIEKLEEQLAKKPFHPCGSQDMESRGWLSPLGNDVLVHAVGGQWLVSLGFESRLLPSSVVKQVADERAEELAEQQGYKLGRKQLKELREQITQELMPRAFTRRRRMFAWIDPVGGWLVIDASSPARAEDVLEQLRHTLDSFPLTLLRTERSPMSAMADWLAGNEAPAGFTIDQDCELRSVTEDKAAVRYVRHSLEGDEVKGHLEAGKLPTRLALTFDDRVSFVLTEKLEIKRLDFLDVVRDQIEGQAEDAEMLFNAEFALMTGELGHLLPAVVAALGGELNSDPISQAPVAPTPVPAAATAISPAAEASAVPYDPPF</sequence>
<dbReference type="InterPro" id="IPR007476">
    <property type="entry name" value="RdgC"/>
</dbReference>
<dbReference type="Proteomes" id="UP000248259">
    <property type="component" value="Unassembled WGS sequence"/>
</dbReference>
<dbReference type="PANTHER" id="PTHR38103">
    <property type="entry name" value="RECOMBINATION-ASSOCIATED PROTEIN RDGC"/>
    <property type="match status" value="1"/>
</dbReference>
<evidence type="ECO:0000313" key="7">
    <source>
        <dbReference type="EMBL" id="PZA17706.1"/>
    </source>
</evidence>
<protein>
    <recommendedName>
        <fullName evidence="3 6">Recombination-associated protein RdgC</fullName>
    </recommendedName>
</protein>
<evidence type="ECO:0000256" key="4">
    <source>
        <dbReference type="ARBA" id="ARBA00022490"/>
    </source>
</evidence>
<dbReference type="PANTHER" id="PTHR38103:SF1">
    <property type="entry name" value="RECOMBINATION-ASSOCIATED PROTEIN RDGC"/>
    <property type="match status" value="1"/>
</dbReference>
<dbReference type="OrthoDB" id="5290530at2"/>
<dbReference type="NCBIfam" id="NF001463">
    <property type="entry name" value="PRK00321.1-4"/>
    <property type="match status" value="1"/>
</dbReference>
<comment type="function">
    <text evidence="6">May be involved in recombination.</text>
</comment>
<gene>
    <name evidence="6" type="primary">rdgC</name>
    <name evidence="7" type="ORF">DNK49_04025</name>
</gene>
<dbReference type="GO" id="GO:0043590">
    <property type="term" value="C:bacterial nucleoid"/>
    <property type="evidence" value="ECO:0007669"/>
    <property type="project" value="TreeGrafter"/>
</dbReference>
<dbReference type="Pfam" id="PF04381">
    <property type="entry name" value="RdgC"/>
    <property type="match status" value="1"/>
</dbReference>
<keyword evidence="4 6" id="KW-0963">Cytoplasm</keyword>
<dbReference type="HAMAP" id="MF_00194">
    <property type="entry name" value="RdgC"/>
    <property type="match status" value="1"/>
</dbReference>
<proteinExistence type="inferred from homology"/>
<dbReference type="NCBIfam" id="NF001464">
    <property type="entry name" value="PRK00321.1-5"/>
    <property type="match status" value="1"/>
</dbReference>
<comment type="caution">
    <text evidence="7">The sequence shown here is derived from an EMBL/GenBank/DDBJ whole genome shotgun (WGS) entry which is preliminary data.</text>
</comment>
<dbReference type="GO" id="GO:0000018">
    <property type="term" value="P:regulation of DNA recombination"/>
    <property type="evidence" value="ECO:0007669"/>
    <property type="project" value="TreeGrafter"/>
</dbReference>
<dbReference type="GO" id="GO:0006310">
    <property type="term" value="P:DNA recombination"/>
    <property type="evidence" value="ECO:0007669"/>
    <property type="project" value="UniProtKB-UniRule"/>
</dbReference>
<reference evidence="7 8" key="1">
    <citation type="submission" date="2018-06" db="EMBL/GenBank/DDBJ databases">
        <title>Azoarcus communis strain SWub3 genome.</title>
        <authorList>
            <person name="Zorraquino Salvo V."/>
            <person name="Toubiana D."/>
            <person name="Blumwald E."/>
        </authorList>
    </citation>
    <scope>NUCLEOTIDE SEQUENCE [LARGE SCALE GENOMIC DNA]</scope>
    <source>
        <strain evidence="7 8">SWub3</strain>
    </source>
</reference>
<evidence type="ECO:0000256" key="5">
    <source>
        <dbReference type="ARBA" id="ARBA00023172"/>
    </source>
</evidence>
<organism evidence="7 8">
    <name type="scientific">Parazoarcus communis SWub3 = DSM 12120</name>
    <dbReference type="NCBI Taxonomy" id="1121029"/>
    <lineage>
        <taxon>Bacteria</taxon>
        <taxon>Pseudomonadati</taxon>
        <taxon>Pseudomonadota</taxon>
        <taxon>Betaproteobacteria</taxon>
        <taxon>Rhodocyclales</taxon>
        <taxon>Zoogloeaceae</taxon>
        <taxon>Parazoarcus</taxon>
    </lineage>
</organism>
<comment type="subcellular location">
    <subcellularLocation>
        <location evidence="1 6">Cytoplasm</location>
        <location evidence="1 6">Nucleoid</location>
    </subcellularLocation>
</comment>